<dbReference type="Gene3D" id="4.10.60.10">
    <property type="entry name" value="Zinc finger, CCHC-type"/>
    <property type="match status" value="1"/>
</dbReference>
<dbReference type="GO" id="GO:0003676">
    <property type="term" value="F:nucleic acid binding"/>
    <property type="evidence" value="ECO:0007669"/>
    <property type="project" value="InterPro"/>
</dbReference>
<reference evidence="2" key="1">
    <citation type="submission" date="2021-06" db="EMBL/GenBank/DDBJ databases">
        <authorList>
            <consortium name="DOE Joint Genome Institute"/>
            <person name="Mondo S.J."/>
            <person name="Amses K.R."/>
            <person name="Simmons D.R."/>
            <person name="Longcore J.E."/>
            <person name="Seto K."/>
            <person name="Alves G.H."/>
            <person name="Bonds A.E."/>
            <person name="Quandt C.A."/>
            <person name="Davis W.J."/>
            <person name="Chang Y."/>
            <person name="Letcher P.M."/>
            <person name="Powell M.J."/>
            <person name="Kuo A."/>
            <person name="Labutti K."/>
            <person name="Pangilinan J."/>
            <person name="Andreopoulos W."/>
            <person name="Tritt A."/>
            <person name="Riley R."/>
            <person name="Hundley H."/>
            <person name="Johnson J."/>
            <person name="Lipzen A."/>
            <person name="Barry K."/>
            <person name="Berbee M.L."/>
            <person name="Buchler N.E."/>
            <person name="Grigoriev I.V."/>
            <person name="Spatafora J.W."/>
            <person name="Stajich J.E."/>
            <person name="James T.Y."/>
        </authorList>
    </citation>
    <scope>NUCLEOTIDE SEQUENCE</scope>
    <source>
        <strain evidence="2">AG</strain>
    </source>
</reference>
<gene>
    <name evidence="2" type="ORF">K450DRAFT_263100</name>
</gene>
<sequence length="100" mass="11190">MANNHPGQVGKCPLACNYCKQSGHLIKDCNVKLNLAMVLRTCYRCKQAAHDSKTVSTSTQFPTNLPPCEPITFFSMSNLQSKFVNGLEKSRDFRTRINGH</sequence>
<dbReference type="Pfam" id="PF00098">
    <property type="entry name" value="zf-CCHC"/>
    <property type="match status" value="1"/>
</dbReference>
<dbReference type="AlphaFoldDB" id="A0AAD5HAI2"/>
<evidence type="ECO:0000313" key="2">
    <source>
        <dbReference type="EMBL" id="KAI8575163.1"/>
    </source>
</evidence>
<evidence type="ECO:0000259" key="1">
    <source>
        <dbReference type="Pfam" id="PF00098"/>
    </source>
</evidence>
<accession>A0AAD5HAI2</accession>
<dbReference type="RefSeq" id="XP_051440167.1">
    <property type="nucleotide sequence ID" value="XM_051592586.1"/>
</dbReference>
<name>A0AAD5HAI2_UMBRA</name>
<comment type="caution">
    <text evidence="2">The sequence shown here is derived from an EMBL/GenBank/DDBJ whole genome shotgun (WGS) entry which is preliminary data.</text>
</comment>
<feature type="domain" description="CCHC-type" evidence="1">
    <location>
        <begin position="15"/>
        <end position="29"/>
    </location>
</feature>
<proteinExistence type="predicted"/>
<dbReference type="Proteomes" id="UP001206595">
    <property type="component" value="Unassembled WGS sequence"/>
</dbReference>
<dbReference type="GeneID" id="75917928"/>
<reference evidence="2" key="2">
    <citation type="journal article" date="2022" name="Proc. Natl. Acad. Sci. U.S.A.">
        <title>Diploid-dominant life cycles characterize the early evolution of Fungi.</title>
        <authorList>
            <person name="Amses K.R."/>
            <person name="Simmons D.R."/>
            <person name="Longcore J.E."/>
            <person name="Mondo S.J."/>
            <person name="Seto K."/>
            <person name="Jeronimo G.H."/>
            <person name="Bonds A.E."/>
            <person name="Quandt C.A."/>
            <person name="Davis W.J."/>
            <person name="Chang Y."/>
            <person name="Federici B.A."/>
            <person name="Kuo A."/>
            <person name="LaButti K."/>
            <person name="Pangilinan J."/>
            <person name="Andreopoulos W."/>
            <person name="Tritt A."/>
            <person name="Riley R."/>
            <person name="Hundley H."/>
            <person name="Johnson J."/>
            <person name="Lipzen A."/>
            <person name="Barry K."/>
            <person name="Lang B.F."/>
            <person name="Cuomo C.A."/>
            <person name="Buchler N.E."/>
            <person name="Grigoriev I.V."/>
            <person name="Spatafora J.W."/>
            <person name="Stajich J.E."/>
            <person name="James T.Y."/>
        </authorList>
    </citation>
    <scope>NUCLEOTIDE SEQUENCE</scope>
    <source>
        <strain evidence="2">AG</strain>
    </source>
</reference>
<keyword evidence="3" id="KW-1185">Reference proteome</keyword>
<dbReference type="EMBL" id="MU620996">
    <property type="protein sequence ID" value="KAI8575163.1"/>
    <property type="molecule type" value="Genomic_DNA"/>
</dbReference>
<dbReference type="InterPro" id="IPR036875">
    <property type="entry name" value="Znf_CCHC_sf"/>
</dbReference>
<dbReference type="SUPFAM" id="SSF57756">
    <property type="entry name" value="Retrovirus zinc finger-like domains"/>
    <property type="match status" value="1"/>
</dbReference>
<protein>
    <recommendedName>
        <fullName evidence="1">CCHC-type domain-containing protein</fullName>
    </recommendedName>
</protein>
<organism evidence="2 3">
    <name type="scientific">Umbelopsis ramanniana AG</name>
    <dbReference type="NCBI Taxonomy" id="1314678"/>
    <lineage>
        <taxon>Eukaryota</taxon>
        <taxon>Fungi</taxon>
        <taxon>Fungi incertae sedis</taxon>
        <taxon>Mucoromycota</taxon>
        <taxon>Mucoromycotina</taxon>
        <taxon>Umbelopsidomycetes</taxon>
        <taxon>Umbelopsidales</taxon>
        <taxon>Umbelopsidaceae</taxon>
        <taxon>Umbelopsis</taxon>
    </lineage>
</organism>
<dbReference type="InterPro" id="IPR001878">
    <property type="entry name" value="Znf_CCHC"/>
</dbReference>
<dbReference type="GO" id="GO:0008270">
    <property type="term" value="F:zinc ion binding"/>
    <property type="evidence" value="ECO:0007669"/>
    <property type="project" value="InterPro"/>
</dbReference>
<evidence type="ECO:0000313" key="3">
    <source>
        <dbReference type="Proteomes" id="UP001206595"/>
    </source>
</evidence>